<reference evidence="2 3" key="2">
    <citation type="journal article" date="1994" name="J. Gen. Virol.">
        <title>The granulin gene region of Cryptophlebia leucotreta granulosis virus: sequence analysis and phylogenetic considerations.</title>
        <authorList>
            <person name="Jehle J.A."/>
            <person name="Backhaus H."/>
        </authorList>
    </citation>
    <scope>NUCLEOTIDE SEQUENCE [LARGE SCALE GENOMIC DNA]</scope>
    <source>
        <strain evidence="2">CV3</strain>
    </source>
</reference>
<reference evidence="2 3" key="1">
    <citation type="journal article" date="1994" name="J. Gen. Virol.">
        <title>Genome organization of the DNA-binding protein gene region of Cryptophlebia leucotreta granulosis virus is closely related to that of nuclear polyhedrosis viruses.</title>
        <authorList>
            <person name="Jehle J.A."/>
            <person name="Backhaus H."/>
        </authorList>
    </citation>
    <scope>NUCLEOTIDE SEQUENCE [LARGE SCALE GENOMIC DNA]</scope>
    <source>
        <strain evidence="2">CV3</strain>
    </source>
</reference>
<feature type="region of interest" description="Disordered" evidence="1">
    <location>
        <begin position="41"/>
        <end position="72"/>
    </location>
</feature>
<dbReference type="KEGG" id="vg:1725086"/>
<dbReference type="EMBL" id="AY229987">
    <property type="protein sequence ID" value="AAQ21604.1"/>
    <property type="molecule type" value="Genomic_DNA"/>
</dbReference>
<proteinExistence type="predicted"/>
<dbReference type="OrthoDB" id="4677at10239"/>
<dbReference type="GeneID" id="1725086"/>
<reference evidence="2 3" key="3">
    <citation type="journal article" date="2002" name="J. Gen. Virol.">
        <title>The expansion of a hypervariable, non-hr ori-like region in the genome of Cryptophlebia leucotreta granulovirus provides in vivo evidence for the utilization of baculovirus non-hr oris during replication.</title>
        <authorList>
            <person name="Jehle J.A."/>
        </authorList>
    </citation>
    <scope>NUCLEOTIDE SEQUENCE [LARGE SCALE GENOMIC DNA]</scope>
    <source>
        <strain evidence="2">CV3</strain>
    </source>
</reference>
<evidence type="ECO:0000256" key="1">
    <source>
        <dbReference type="SAM" id="MobiDB-lite"/>
    </source>
</evidence>
<reference evidence="2 3" key="4">
    <citation type="journal article" date="2003" name="Virology">
        <title>The genome of the Cryptophlebia leucotreta granulovirus.</title>
        <authorList>
            <person name="Lange M."/>
            <person name="Jehle J.A."/>
        </authorList>
    </citation>
    <scope>NUCLEOTIDE SEQUENCE [LARGE SCALE GENOMIC DNA]</scope>
    <source>
        <strain evidence="2">CV3</strain>
    </source>
</reference>
<evidence type="ECO:0000313" key="2">
    <source>
        <dbReference type="EMBL" id="AAQ21604.1"/>
    </source>
</evidence>
<protein>
    <submittedName>
        <fullName evidence="2">Ie-1</fullName>
    </submittedName>
</protein>
<feature type="compositionally biased region" description="Acidic residues" evidence="1">
    <location>
        <begin position="16"/>
        <end position="27"/>
    </location>
</feature>
<dbReference type="RefSeq" id="NP_891854.1">
    <property type="nucleotide sequence ID" value="NC_005068.1"/>
</dbReference>
<sequence length="454" mass="53825">MDVENTEDQIMTTNDSENEDSEMEDSEINFKTVSLNNINYNNVPLKMSSKPNQPNEGTPPSPPSPSDDVSENHKWFNKFKTTTCHMFVCHSSIDYVKNERFPAEVYLQKFHSLYGNAFEITIKDSKFYITTKMLQLLKVDSMWYPTESIIKHVDSVTSARILKLRMRDGYTVQQHMVEQLFYVLLIGLGPSDISSVMERINSNKAVDRRKNIQTKYSWRSEERKLKNSNSIINTTQIKNEVTGEKSYKKLFEILYSNGMVPKFVEDKSLNHELYYDNFYQNMLQLKKRVLRHMDCVSNVRLLIKDLVMILYDLEKKNDLHNLKNEDGTEQDVEDFMILSKNYPNGDVIFNMKVRDTNTQRYRINCFKMDNVYVWVNSMVYSDVQRFNLEKMLQKHKWGTHFILQFDYMYNSMLSKLHAEVTKLVIRYILSKRPLELLEQDVKNTKLRYKKIVWN</sequence>
<feature type="region of interest" description="Disordered" evidence="1">
    <location>
        <begin position="1"/>
        <end position="28"/>
    </location>
</feature>
<dbReference type="Proteomes" id="UP000203359">
    <property type="component" value="Segment"/>
</dbReference>
<organismHost>
    <name type="scientific">Tortricidae</name>
    <dbReference type="NCBI Taxonomy" id="7139"/>
</organismHost>
<name>Q7T5T0_GVCL</name>
<evidence type="ECO:0000313" key="3">
    <source>
        <dbReference type="Proteomes" id="UP000203359"/>
    </source>
</evidence>
<accession>Q7T5T0</accession>
<keyword evidence="3" id="KW-1185">Reference proteome</keyword>
<organism evidence="2 3">
    <name type="scientific">Cryptophlebia leucotreta granulosis virus</name>
    <name type="common">ClGV</name>
    <name type="synonym">Cryptophlebia leucotreta granulovirus</name>
    <dbReference type="NCBI Taxonomy" id="35254"/>
    <lineage>
        <taxon>Viruses</taxon>
        <taxon>Viruses incertae sedis</taxon>
        <taxon>Naldaviricetes</taxon>
        <taxon>Lefavirales</taxon>
        <taxon>Baculoviridae</taxon>
        <taxon>Betabaculovirus</taxon>
        <taxon>Betabaculovirus cryleucotretae</taxon>
    </lineage>
</organism>